<keyword evidence="3" id="KW-1185">Reference proteome</keyword>
<name>A0A0C2TTU5_AMAMK</name>
<dbReference type="AlphaFoldDB" id="A0A0C2TTU5"/>
<evidence type="ECO:0000313" key="2">
    <source>
        <dbReference type="EMBL" id="KIL70739.1"/>
    </source>
</evidence>
<proteinExistence type="predicted"/>
<reference evidence="2 3" key="1">
    <citation type="submission" date="2014-04" db="EMBL/GenBank/DDBJ databases">
        <title>Evolutionary Origins and Diversification of the Mycorrhizal Mutualists.</title>
        <authorList>
            <consortium name="DOE Joint Genome Institute"/>
            <consortium name="Mycorrhizal Genomics Consortium"/>
            <person name="Kohler A."/>
            <person name="Kuo A."/>
            <person name="Nagy L.G."/>
            <person name="Floudas D."/>
            <person name="Copeland A."/>
            <person name="Barry K.W."/>
            <person name="Cichocki N."/>
            <person name="Veneault-Fourrey C."/>
            <person name="LaButti K."/>
            <person name="Lindquist E.A."/>
            <person name="Lipzen A."/>
            <person name="Lundell T."/>
            <person name="Morin E."/>
            <person name="Murat C."/>
            <person name="Riley R."/>
            <person name="Ohm R."/>
            <person name="Sun H."/>
            <person name="Tunlid A."/>
            <person name="Henrissat B."/>
            <person name="Grigoriev I.V."/>
            <person name="Hibbett D.S."/>
            <person name="Martin F."/>
        </authorList>
    </citation>
    <scope>NUCLEOTIDE SEQUENCE [LARGE SCALE GENOMIC DNA]</scope>
    <source>
        <strain evidence="2 3">Koide BX008</strain>
    </source>
</reference>
<dbReference type="EMBL" id="KN818223">
    <property type="protein sequence ID" value="KIL70739.1"/>
    <property type="molecule type" value="Genomic_DNA"/>
</dbReference>
<evidence type="ECO:0000256" key="1">
    <source>
        <dbReference type="SAM" id="MobiDB-lite"/>
    </source>
</evidence>
<dbReference type="InParanoid" id="A0A0C2TTU5"/>
<dbReference type="Proteomes" id="UP000054549">
    <property type="component" value="Unassembled WGS sequence"/>
</dbReference>
<dbReference type="HOGENOM" id="CLU_093219_0_0_1"/>
<sequence>MTSTTLNYNIRWTEQTFRSRPVAEALLGPERELGNITTNDYELAIRFLPGFHRHYRVLGGLTAIPVVYALRRPGWSTVRTYTVLAAGTMAGFAAGHAVSLIKHLNFVRSLENPIGISRAFENVQQRIGGTMPPGPVIIRQCRSDHQSDFDAVDASLESNGMTTNQQDHMEPVSSSRTSKPTSKWEQIRVTSARPTAMSSWEALRQKHEKTQLSKSGIPVVRNQEDHVESHPSDREGAQAEFDAMLERERKMGDGN</sequence>
<feature type="region of interest" description="Disordered" evidence="1">
    <location>
        <begin position="206"/>
        <end position="255"/>
    </location>
</feature>
<dbReference type="STRING" id="946122.A0A0C2TTU5"/>
<accession>A0A0C2TTU5</accession>
<protein>
    <submittedName>
        <fullName evidence="2">Uncharacterized protein</fullName>
    </submittedName>
</protein>
<organism evidence="2 3">
    <name type="scientific">Amanita muscaria (strain Koide BX008)</name>
    <dbReference type="NCBI Taxonomy" id="946122"/>
    <lineage>
        <taxon>Eukaryota</taxon>
        <taxon>Fungi</taxon>
        <taxon>Dikarya</taxon>
        <taxon>Basidiomycota</taxon>
        <taxon>Agaricomycotina</taxon>
        <taxon>Agaricomycetes</taxon>
        <taxon>Agaricomycetidae</taxon>
        <taxon>Agaricales</taxon>
        <taxon>Pluteineae</taxon>
        <taxon>Amanitaceae</taxon>
        <taxon>Amanita</taxon>
    </lineage>
</organism>
<feature type="compositionally biased region" description="Basic and acidic residues" evidence="1">
    <location>
        <begin position="222"/>
        <end position="237"/>
    </location>
</feature>
<feature type="compositionally biased region" description="Basic and acidic residues" evidence="1">
    <location>
        <begin position="244"/>
        <end position="255"/>
    </location>
</feature>
<gene>
    <name evidence="2" type="ORF">M378DRAFT_189353</name>
</gene>
<dbReference type="OrthoDB" id="3201807at2759"/>
<evidence type="ECO:0000313" key="3">
    <source>
        <dbReference type="Proteomes" id="UP000054549"/>
    </source>
</evidence>
<feature type="region of interest" description="Disordered" evidence="1">
    <location>
        <begin position="160"/>
        <end position="185"/>
    </location>
</feature>